<evidence type="ECO:0000313" key="3">
    <source>
        <dbReference type="Proteomes" id="UP001381693"/>
    </source>
</evidence>
<dbReference type="GO" id="GO:0005886">
    <property type="term" value="C:plasma membrane"/>
    <property type="evidence" value="ECO:0007669"/>
    <property type="project" value="TreeGrafter"/>
</dbReference>
<dbReference type="GO" id="GO:0006888">
    <property type="term" value="P:endoplasmic reticulum to Golgi vesicle-mediated transport"/>
    <property type="evidence" value="ECO:0007669"/>
    <property type="project" value="TreeGrafter"/>
</dbReference>
<dbReference type="PANTHER" id="PTHR34009">
    <property type="entry name" value="PROTEIN STAR"/>
    <property type="match status" value="1"/>
</dbReference>
<keyword evidence="3" id="KW-1185">Reference proteome</keyword>
<dbReference type="GO" id="GO:0005789">
    <property type="term" value="C:endoplasmic reticulum membrane"/>
    <property type="evidence" value="ECO:0007669"/>
    <property type="project" value="TreeGrafter"/>
</dbReference>
<proteinExistence type="predicted"/>
<dbReference type="Gene3D" id="3.40.50.150">
    <property type="entry name" value="Vaccinia Virus protein VP39"/>
    <property type="match status" value="1"/>
</dbReference>
<evidence type="ECO:0000313" key="2">
    <source>
        <dbReference type="EMBL" id="KAK7076643.1"/>
    </source>
</evidence>
<dbReference type="SUPFAM" id="SSF53335">
    <property type="entry name" value="S-adenosyl-L-methionine-dependent methyltransferases"/>
    <property type="match status" value="1"/>
</dbReference>
<organism evidence="2 3">
    <name type="scientific">Halocaridina rubra</name>
    <name type="common">Hawaiian red shrimp</name>
    <dbReference type="NCBI Taxonomy" id="373956"/>
    <lineage>
        <taxon>Eukaryota</taxon>
        <taxon>Metazoa</taxon>
        <taxon>Ecdysozoa</taxon>
        <taxon>Arthropoda</taxon>
        <taxon>Crustacea</taxon>
        <taxon>Multicrustacea</taxon>
        <taxon>Malacostraca</taxon>
        <taxon>Eumalacostraca</taxon>
        <taxon>Eucarida</taxon>
        <taxon>Decapoda</taxon>
        <taxon>Pleocyemata</taxon>
        <taxon>Caridea</taxon>
        <taxon>Atyoidea</taxon>
        <taxon>Atyidae</taxon>
        <taxon>Halocaridina</taxon>
    </lineage>
</organism>
<dbReference type="InterPro" id="IPR006342">
    <property type="entry name" value="FkbM_mtfrase"/>
</dbReference>
<dbReference type="EMBL" id="JAXCGZ010009592">
    <property type="protein sequence ID" value="KAK7076643.1"/>
    <property type="molecule type" value="Genomic_DNA"/>
</dbReference>
<dbReference type="InterPro" id="IPR029063">
    <property type="entry name" value="SAM-dependent_MTases_sf"/>
</dbReference>
<name>A0AAN9A6J2_HALRR</name>
<accession>A0AAN9A6J2</accession>
<dbReference type="InterPro" id="IPR053202">
    <property type="entry name" value="EGF_Rcpt_Signaling_Reg"/>
</dbReference>
<evidence type="ECO:0000259" key="1">
    <source>
        <dbReference type="Pfam" id="PF05050"/>
    </source>
</evidence>
<dbReference type="PANTHER" id="PTHR34009:SF2">
    <property type="entry name" value="PROTEIN STAR"/>
    <property type="match status" value="1"/>
</dbReference>
<dbReference type="Pfam" id="PF05050">
    <property type="entry name" value="Methyltransf_21"/>
    <property type="match status" value="1"/>
</dbReference>
<protein>
    <recommendedName>
        <fullName evidence="1">Methyltransferase FkbM domain-containing protein</fullName>
    </recommendedName>
</protein>
<feature type="domain" description="Methyltransferase FkbM" evidence="1">
    <location>
        <begin position="115"/>
        <end position="291"/>
    </location>
</feature>
<dbReference type="GO" id="GO:0005794">
    <property type="term" value="C:Golgi apparatus"/>
    <property type="evidence" value="ECO:0007669"/>
    <property type="project" value="TreeGrafter"/>
</dbReference>
<reference evidence="2 3" key="1">
    <citation type="submission" date="2023-11" db="EMBL/GenBank/DDBJ databases">
        <title>Halocaridina rubra genome assembly.</title>
        <authorList>
            <person name="Smith C."/>
        </authorList>
    </citation>
    <scope>NUCLEOTIDE SEQUENCE [LARGE SCALE GENOMIC DNA]</scope>
    <source>
        <strain evidence="2">EP-1</strain>
        <tissue evidence="2">Whole</tissue>
    </source>
</reference>
<comment type="caution">
    <text evidence="2">The sequence shown here is derived from an EMBL/GenBank/DDBJ whole genome shotgun (WGS) entry which is preliminary data.</text>
</comment>
<dbReference type="GO" id="GO:0031902">
    <property type="term" value="C:late endosome membrane"/>
    <property type="evidence" value="ECO:0007669"/>
    <property type="project" value="TreeGrafter"/>
</dbReference>
<gene>
    <name evidence="2" type="ORF">SK128_015312</name>
</gene>
<sequence>MRISRLVQLAAALGISTIIINFSSIKILGRIYKPDKDNKEIEYRIKGPLYTNDTRLLTYVRENYMHPPSKMPYNLSTGDDDPTYKQFSKESSWQYIHDCLKLLFSDESPGFFIEAGALDGQFISNTLWLEQSLNWTGLLIESDRESYRHLLYKNRHAWSSNTCLSDKPYAKETIHVSLHVKETDAFIRVPWNFHANSYELGVTVHTTSEEFFETADKAYSVVQCFPLSTYLLSLNISVVDFLSLDIQGSEKDVIKNIIWDAIKIRVMFVEITDKDTDEEFIKYVESKGYVFVNRPVVHKIEDYLFIRKEEHYLLAKSKFVIGHVF</sequence>
<dbReference type="Proteomes" id="UP001381693">
    <property type="component" value="Unassembled WGS sequence"/>
</dbReference>
<dbReference type="AlphaFoldDB" id="A0AAN9A6J2"/>
<dbReference type="GO" id="GO:0016197">
    <property type="term" value="P:endosomal transport"/>
    <property type="evidence" value="ECO:0007669"/>
    <property type="project" value="TreeGrafter"/>
</dbReference>